<feature type="compositionally biased region" description="Low complexity" evidence="2">
    <location>
        <begin position="490"/>
        <end position="515"/>
    </location>
</feature>
<feature type="compositionally biased region" description="Basic and acidic residues" evidence="2">
    <location>
        <begin position="525"/>
        <end position="535"/>
    </location>
</feature>
<dbReference type="InterPro" id="IPR011989">
    <property type="entry name" value="ARM-like"/>
</dbReference>
<name>A0A9P6KCL0_9FUNG</name>
<feature type="compositionally biased region" description="Basic residues" evidence="2">
    <location>
        <begin position="542"/>
        <end position="552"/>
    </location>
</feature>
<comment type="caution">
    <text evidence="4">The sequence shown here is derived from an EMBL/GenBank/DDBJ whole genome shotgun (WGS) entry which is preliminary data.</text>
</comment>
<organism evidence="4 5">
    <name type="scientific">Lunasporangiospora selenospora</name>
    <dbReference type="NCBI Taxonomy" id="979761"/>
    <lineage>
        <taxon>Eukaryota</taxon>
        <taxon>Fungi</taxon>
        <taxon>Fungi incertae sedis</taxon>
        <taxon>Mucoromycota</taxon>
        <taxon>Mortierellomycotina</taxon>
        <taxon>Mortierellomycetes</taxon>
        <taxon>Mortierellales</taxon>
        <taxon>Mortierellaceae</taxon>
        <taxon>Lunasporangiospora</taxon>
    </lineage>
</organism>
<feature type="region of interest" description="Disordered" evidence="2">
    <location>
        <begin position="52"/>
        <end position="104"/>
    </location>
</feature>
<proteinExistence type="inferred from homology"/>
<evidence type="ECO:0000256" key="2">
    <source>
        <dbReference type="SAM" id="MobiDB-lite"/>
    </source>
</evidence>
<comment type="similarity">
    <text evidence="1">Belongs to the IFRD family.</text>
</comment>
<feature type="region of interest" description="Disordered" evidence="2">
    <location>
        <begin position="481"/>
        <end position="559"/>
    </location>
</feature>
<dbReference type="Gene3D" id="1.25.10.10">
    <property type="entry name" value="Leucine-rich Repeat Variant"/>
    <property type="match status" value="1"/>
</dbReference>
<dbReference type="InterPro" id="IPR016024">
    <property type="entry name" value="ARM-type_fold"/>
</dbReference>
<dbReference type="EMBL" id="JAABOA010002494">
    <property type="protein sequence ID" value="KAF9579790.1"/>
    <property type="molecule type" value="Genomic_DNA"/>
</dbReference>
<keyword evidence="5" id="KW-1185">Reference proteome</keyword>
<feature type="compositionally biased region" description="Polar residues" evidence="2">
    <location>
        <begin position="10"/>
        <end position="25"/>
    </location>
</feature>
<accession>A0A9P6KCL0</accession>
<evidence type="ECO:0000313" key="4">
    <source>
        <dbReference type="EMBL" id="KAF9579790.1"/>
    </source>
</evidence>
<protein>
    <submittedName>
        <fullName evidence="4">Interferon- developmental regulator 1</fullName>
    </submittedName>
</protein>
<dbReference type="AlphaFoldDB" id="A0A9P6KCL0"/>
<dbReference type="Proteomes" id="UP000780801">
    <property type="component" value="Unassembled WGS sequence"/>
</dbReference>
<dbReference type="PANTHER" id="PTHR12354">
    <property type="entry name" value="INTERFERON-RELATED DEVELOPMENTAL REGULATOR"/>
    <property type="match status" value="1"/>
</dbReference>
<evidence type="ECO:0000313" key="5">
    <source>
        <dbReference type="Proteomes" id="UP000780801"/>
    </source>
</evidence>
<gene>
    <name evidence="4" type="primary">IFRD1_2</name>
    <name evidence="4" type="ORF">BGW38_003808</name>
</gene>
<evidence type="ECO:0000259" key="3">
    <source>
        <dbReference type="Pfam" id="PF05004"/>
    </source>
</evidence>
<reference evidence="4" key="1">
    <citation type="journal article" date="2020" name="Fungal Divers.">
        <title>Resolving the Mortierellaceae phylogeny through synthesis of multi-gene phylogenetics and phylogenomics.</title>
        <authorList>
            <person name="Vandepol N."/>
            <person name="Liber J."/>
            <person name="Desiro A."/>
            <person name="Na H."/>
            <person name="Kennedy M."/>
            <person name="Barry K."/>
            <person name="Grigoriev I.V."/>
            <person name="Miller A.N."/>
            <person name="O'Donnell K."/>
            <person name="Stajich J.E."/>
            <person name="Bonito G."/>
        </authorList>
    </citation>
    <scope>NUCLEOTIDE SEQUENCE</scope>
    <source>
        <strain evidence="4">KOD1015</strain>
    </source>
</reference>
<feature type="non-terminal residue" evidence="4">
    <location>
        <position position="1"/>
    </location>
</feature>
<dbReference type="OrthoDB" id="18978at2759"/>
<dbReference type="SUPFAM" id="SSF48371">
    <property type="entry name" value="ARM repeat"/>
    <property type="match status" value="1"/>
</dbReference>
<sequence>MLSHVHPIKQPTNLRKTASKNSTKKLQQQLAASASTAAAAAAFQQQLDIIASSSRASSRHSSRVGSRVNSDDDDDRWSDASSAFGGGGGGYEPDSSLDGYPSDTRSSLSSAWETQLRDAIEALYERRARQIQSILMQHYAVEALGSHKDDLMDLLKKSIKRGGTRECVLAANVASIVFVSIGEDEEPMFQDITPLLRYTIANHEQTEVKASCIYVLGTACYISSTPQPSHLPTYEILNLLLDIIVSTGDSANAPGNPETLKAALESFSVLYASLFGHSLKPGQAALIMQARRLFNKAVLALRTLLDHSAVEVRTASGETLALMLEVLQEYQRQRDNGDYEEVEEEDEEALAQSEHWDEDIADDYDEVTGDFKYDGLEGLIQDLEVLSTDSSRHRSRKDRSAGRSAFRDILRSVENGERPSETLKLQDCVLDFDGWVDLHQLRFLRDRLASGLHTHFIHNTMIHSLIPCTAVLYSSGFQGASSSSGGGYRPGSRSGSRNGSRAGSRAGSRPPSSVGYYADAEDTREEWSKLDRKSLNSEVAKARQRQRKKDRGRGRFEDD</sequence>
<feature type="domain" description="Interferon-related developmental regulator N-terminal" evidence="3">
    <location>
        <begin position="105"/>
        <end position="414"/>
    </location>
</feature>
<dbReference type="Pfam" id="PF05004">
    <property type="entry name" value="IFRD"/>
    <property type="match status" value="1"/>
</dbReference>
<dbReference type="InterPro" id="IPR007701">
    <property type="entry name" value="Interferon-rel_develop_reg_N"/>
</dbReference>
<dbReference type="PANTHER" id="PTHR12354:SF1">
    <property type="entry name" value="INTERFERON-RELATED DEVELOPMENTAL REGULATOR 1"/>
    <property type="match status" value="1"/>
</dbReference>
<evidence type="ECO:0000256" key="1">
    <source>
        <dbReference type="ARBA" id="ARBA00008828"/>
    </source>
</evidence>
<dbReference type="InterPro" id="IPR039777">
    <property type="entry name" value="IFRD"/>
</dbReference>
<feature type="region of interest" description="Disordered" evidence="2">
    <location>
        <begin position="1"/>
        <end position="26"/>
    </location>
</feature>